<dbReference type="AlphaFoldDB" id="A0A506UIU9"/>
<dbReference type="RefSeq" id="WP_141147187.1">
    <property type="nucleotide sequence ID" value="NZ_VHLG01000001.1"/>
</dbReference>
<dbReference type="Proteomes" id="UP000318801">
    <property type="component" value="Unassembled WGS sequence"/>
</dbReference>
<dbReference type="EMBL" id="VHLG01000001">
    <property type="protein sequence ID" value="TPW33249.1"/>
    <property type="molecule type" value="Genomic_DNA"/>
</dbReference>
<name>A0A506UIU9_9HYPH</name>
<keyword evidence="2" id="KW-1185">Reference proteome</keyword>
<accession>A0A506UIU9</accession>
<organism evidence="1 2">
    <name type="scientific">Martelella alba</name>
    <dbReference type="NCBI Taxonomy" id="2590451"/>
    <lineage>
        <taxon>Bacteria</taxon>
        <taxon>Pseudomonadati</taxon>
        <taxon>Pseudomonadota</taxon>
        <taxon>Alphaproteobacteria</taxon>
        <taxon>Hyphomicrobiales</taxon>
        <taxon>Aurantimonadaceae</taxon>
        <taxon>Martelella</taxon>
    </lineage>
</organism>
<comment type="caution">
    <text evidence="1">The sequence shown here is derived from an EMBL/GenBank/DDBJ whole genome shotgun (WGS) entry which is preliminary data.</text>
</comment>
<reference evidence="1 2" key="1">
    <citation type="submission" date="2019-06" db="EMBL/GenBank/DDBJ databases">
        <authorList>
            <person name="Li M."/>
        </authorList>
    </citation>
    <scope>NUCLEOTIDE SEQUENCE [LARGE SCALE GENOMIC DNA]</scope>
    <source>
        <strain evidence="1 2">BGMRC2036</strain>
    </source>
</reference>
<dbReference type="OrthoDB" id="8410730at2"/>
<sequence>MVTKTLTADGETNFGIEAACDKGYRVLSYSGSLGGGTLRIYTKLQDDDAVAVPVADAKLSAANVDDNGDVIQQVVFISVGNVLVTLSGSTSPNAVVSVA</sequence>
<evidence type="ECO:0000313" key="1">
    <source>
        <dbReference type="EMBL" id="TPW33249.1"/>
    </source>
</evidence>
<evidence type="ECO:0000313" key="2">
    <source>
        <dbReference type="Proteomes" id="UP000318801"/>
    </source>
</evidence>
<protein>
    <submittedName>
        <fullName evidence="1">Uncharacterized protein</fullName>
    </submittedName>
</protein>
<gene>
    <name evidence="1" type="ORF">FJU08_01410</name>
</gene>
<proteinExistence type="predicted"/>